<proteinExistence type="predicted"/>
<evidence type="ECO:0000313" key="1">
    <source>
        <dbReference type="EMBL" id="KZV80829.1"/>
    </source>
</evidence>
<gene>
    <name evidence="1" type="ORF">EXIGLDRAFT_780486</name>
</gene>
<sequence>MFLNEVLVRILLQVQPTDNCSSCLLRLEAEDAEHGLALATTVQSRLVPRFRNHTLSASHRGRSARGIILPSNRAQSWCCFVLHDFKISYPFGILCTFECLMACSGSLGFRYVAGVRSTVSKPRQSKVVMSGRHLELARRVTGQGLTRLRGAFGRRRHDRLQPHSTLDCHETFTHRHGASPLDRFEGLDSHLPQLGVLSDSYSSDSSHVRSARRHLGSAESFRSRSNVVVMVATNSAGASIEGKHLHIVLTRLAASYALVGRHRRDYLV</sequence>
<reference evidence="1 2" key="1">
    <citation type="journal article" date="2016" name="Mol. Biol. Evol.">
        <title>Comparative Genomics of Early-Diverging Mushroom-Forming Fungi Provides Insights into the Origins of Lignocellulose Decay Capabilities.</title>
        <authorList>
            <person name="Nagy L.G."/>
            <person name="Riley R."/>
            <person name="Tritt A."/>
            <person name="Adam C."/>
            <person name="Daum C."/>
            <person name="Floudas D."/>
            <person name="Sun H."/>
            <person name="Yadav J.S."/>
            <person name="Pangilinan J."/>
            <person name="Larsson K.H."/>
            <person name="Matsuura K."/>
            <person name="Barry K."/>
            <person name="Labutti K."/>
            <person name="Kuo R."/>
            <person name="Ohm R.A."/>
            <person name="Bhattacharya S.S."/>
            <person name="Shirouzu T."/>
            <person name="Yoshinaga Y."/>
            <person name="Martin F.M."/>
            <person name="Grigoriev I.V."/>
            <person name="Hibbett D.S."/>
        </authorList>
    </citation>
    <scope>NUCLEOTIDE SEQUENCE [LARGE SCALE GENOMIC DNA]</scope>
    <source>
        <strain evidence="1 2">HHB12029</strain>
    </source>
</reference>
<dbReference type="EMBL" id="KV426444">
    <property type="protein sequence ID" value="KZV80829.1"/>
    <property type="molecule type" value="Genomic_DNA"/>
</dbReference>
<evidence type="ECO:0000313" key="2">
    <source>
        <dbReference type="Proteomes" id="UP000077266"/>
    </source>
</evidence>
<name>A0A165ZAC6_EXIGL</name>
<protein>
    <submittedName>
        <fullName evidence="1">Uncharacterized protein</fullName>
    </submittedName>
</protein>
<keyword evidence="2" id="KW-1185">Reference proteome</keyword>
<accession>A0A165ZAC6</accession>
<dbReference type="Proteomes" id="UP000077266">
    <property type="component" value="Unassembled WGS sequence"/>
</dbReference>
<dbReference type="AlphaFoldDB" id="A0A165ZAC6"/>
<organism evidence="1 2">
    <name type="scientific">Exidia glandulosa HHB12029</name>
    <dbReference type="NCBI Taxonomy" id="1314781"/>
    <lineage>
        <taxon>Eukaryota</taxon>
        <taxon>Fungi</taxon>
        <taxon>Dikarya</taxon>
        <taxon>Basidiomycota</taxon>
        <taxon>Agaricomycotina</taxon>
        <taxon>Agaricomycetes</taxon>
        <taxon>Auriculariales</taxon>
        <taxon>Exidiaceae</taxon>
        <taxon>Exidia</taxon>
    </lineage>
</organism>
<dbReference type="InParanoid" id="A0A165ZAC6"/>